<feature type="region of interest" description="Disordered" evidence="1">
    <location>
        <begin position="145"/>
        <end position="168"/>
    </location>
</feature>
<accession>A0A7W7VZQ6</accession>
<dbReference type="Proteomes" id="UP000540506">
    <property type="component" value="Unassembled WGS sequence"/>
</dbReference>
<evidence type="ECO:0000256" key="1">
    <source>
        <dbReference type="SAM" id="MobiDB-lite"/>
    </source>
</evidence>
<gene>
    <name evidence="2" type="ORF">FHR34_007445</name>
</gene>
<comment type="caution">
    <text evidence="2">The sequence shown here is derived from an EMBL/GenBank/DDBJ whole genome shotgun (WGS) entry which is preliminary data.</text>
</comment>
<organism evidence="2 3">
    <name type="scientific">Kitasatospora kifunensis</name>
    <name type="common">Streptomyces kifunensis</name>
    <dbReference type="NCBI Taxonomy" id="58351"/>
    <lineage>
        <taxon>Bacteria</taxon>
        <taxon>Bacillati</taxon>
        <taxon>Actinomycetota</taxon>
        <taxon>Actinomycetes</taxon>
        <taxon>Kitasatosporales</taxon>
        <taxon>Streptomycetaceae</taxon>
        <taxon>Kitasatospora</taxon>
    </lineage>
</organism>
<dbReference type="EMBL" id="JACHJV010000003">
    <property type="protein sequence ID" value="MBB4928348.1"/>
    <property type="molecule type" value="Genomic_DNA"/>
</dbReference>
<sequence length="168" mass="17908">MRSTVISQGVKTTTRCEACGGVLILDTGQSIERGRLWWGTEGDCQSCPVAWCEQDFGDATPEEIRQALLAEHGPARLRLIEPEASAVPVLRALREVHGLSLAQARATTDELKTTGLVGTFVEMELVASRLRHHCVAVTVEASSGWPFGAGDTPGDTNSAAGKVSNPPR</sequence>
<evidence type="ECO:0000313" key="2">
    <source>
        <dbReference type="EMBL" id="MBB4928348.1"/>
    </source>
</evidence>
<reference evidence="2 3" key="1">
    <citation type="submission" date="2020-08" db="EMBL/GenBank/DDBJ databases">
        <title>Sequencing the genomes of 1000 actinobacteria strains.</title>
        <authorList>
            <person name="Klenk H.-P."/>
        </authorList>
    </citation>
    <scope>NUCLEOTIDE SEQUENCE [LARGE SCALE GENOMIC DNA]</scope>
    <source>
        <strain evidence="2 3">DSM 41654</strain>
    </source>
</reference>
<proteinExistence type="predicted"/>
<evidence type="ECO:0000313" key="3">
    <source>
        <dbReference type="Proteomes" id="UP000540506"/>
    </source>
</evidence>
<keyword evidence="3" id="KW-1185">Reference proteome</keyword>
<dbReference type="AlphaFoldDB" id="A0A7W7VZQ6"/>
<protein>
    <submittedName>
        <fullName evidence="2">Uncharacterized protein</fullName>
    </submittedName>
</protein>
<name>A0A7W7VZQ6_KITKI</name>